<protein>
    <recommendedName>
        <fullName evidence="5">Ion transport domain-containing protein</fullName>
    </recommendedName>
</protein>
<evidence type="ECO:0000313" key="3">
    <source>
        <dbReference type="EMBL" id="CDW71472.1"/>
    </source>
</evidence>
<organism evidence="3 4">
    <name type="scientific">Stylonychia lemnae</name>
    <name type="common">Ciliate</name>
    <dbReference type="NCBI Taxonomy" id="5949"/>
    <lineage>
        <taxon>Eukaryota</taxon>
        <taxon>Sar</taxon>
        <taxon>Alveolata</taxon>
        <taxon>Ciliophora</taxon>
        <taxon>Intramacronucleata</taxon>
        <taxon>Spirotrichea</taxon>
        <taxon>Stichotrichia</taxon>
        <taxon>Sporadotrichida</taxon>
        <taxon>Oxytrichidae</taxon>
        <taxon>Stylonychinae</taxon>
        <taxon>Stylonychia</taxon>
    </lineage>
</organism>
<dbReference type="EMBL" id="CCKQ01000403">
    <property type="protein sequence ID" value="CDW71472.1"/>
    <property type="molecule type" value="Genomic_DNA"/>
</dbReference>
<dbReference type="OrthoDB" id="6108356at2759"/>
<keyword evidence="2" id="KW-0812">Transmembrane</keyword>
<dbReference type="AlphaFoldDB" id="A0A077ZNB4"/>
<keyword evidence="2" id="KW-1133">Transmembrane helix</keyword>
<evidence type="ECO:0008006" key="5">
    <source>
        <dbReference type="Google" id="ProtNLM"/>
    </source>
</evidence>
<keyword evidence="1" id="KW-0175">Coiled coil</keyword>
<feature type="transmembrane region" description="Helical" evidence="2">
    <location>
        <begin position="50"/>
        <end position="72"/>
    </location>
</feature>
<evidence type="ECO:0000313" key="4">
    <source>
        <dbReference type="Proteomes" id="UP000039865"/>
    </source>
</evidence>
<keyword evidence="4" id="KW-1185">Reference proteome</keyword>
<evidence type="ECO:0000256" key="2">
    <source>
        <dbReference type="SAM" id="Phobius"/>
    </source>
</evidence>
<proteinExistence type="predicted"/>
<dbReference type="InParanoid" id="A0A077ZNB4"/>
<keyword evidence="2" id="KW-0472">Membrane</keyword>
<name>A0A077ZNB4_STYLE</name>
<feature type="coiled-coil region" evidence="1">
    <location>
        <begin position="197"/>
        <end position="259"/>
    </location>
</feature>
<evidence type="ECO:0000256" key="1">
    <source>
        <dbReference type="SAM" id="Coils"/>
    </source>
</evidence>
<dbReference type="Proteomes" id="UP000039865">
    <property type="component" value="Unassembled WGS sequence"/>
</dbReference>
<gene>
    <name evidence="3" type="primary">Contig15332.g16345</name>
    <name evidence="3" type="ORF">STYLEM_417</name>
</gene>
<accession>A0A077ZNB4</accession>
<sequence>MSYQFLGEAIQEYDGVNAFGYYLLIFKIAAGDFSTDNYQDQSQYLVVLTWLVWVIAVISLNIVFMNFIIAVISESYEKVMQKIVAESYKVKAHMIREREQFFGKAQLSNEKLFPQYLVLRRQVNYQIIKLIVMSDIDQLETVESHRTYECWQLDVQTWSRSRQSEAGMTSIREWQGFTKDIKNTVRSTVARTKNELIQNFTIQNIALQKSNEKANEQYEETKKNYEEIKTNVEQAKQGIDELKTKLESLEQFVRESLDKLILKSNRQKRRKQE</sequence>
<reference evidence="3 4" key="1">
    <citation type="submission" date="2014-06" db="EMBL/GenBank/DDBJ databases">
        <authorList>
            <person name="Swart Estienne"/>
        </authorList>
    </citation>
    <scope>NUCLEOTIDE SEQUENCE [LARGE SCALE GENOMIC DNA]</scope>
    <source>
        <strain evidence="3 4">130c</strain>
    </source>
</reference>